<dbReference type="OrthoDB" id="9795347at2"/>
<dbReference type="STRING" id="744872.Spica_1044"/>
<reference evidence="17" key="1">
    <citation type="journal article" date="2013" name="Stand. Genomic Sci.">
        <title>Genome sequence of the thermophilic fresh-water bacterium Spirochaeta caldaria type strain (H1(T)), reclassification of Spirochaeta caldaria, Spirochaeta stenostrepta, and Spirochaeta zuelzerae in the genus Treponema as Treponema caldaria comb. nov., Treponema stenostrepta comb. nov., and Treponema zuelzerae comb. nov., and emendation of the genus Treponema.</title>
        <authorList>
            <person name="Abt B."/>
            <person name="Goker M."/>
            <person name="Scheuner C."/>
            <person name="Han C."/>
            <person name="Lu M."/>
            <person name="Misra M."/>
            <person name="Lapidus A."/>
            <person name="Nolan M."/>
            <person name="Lucas S."/>
            <person name="Hammon N."/>
            <person name="Deshpande S."/>
            <person name="Cheng J.F."/>
            <person name="Tapia R."/>
            <person name="Goodwin L.A."/>
            <person name="Pitluck S."/>
            <person name="Liolios K."/>
            <person name="Pagani I."/>
            <person name="Ivanova N."/>
            <person name="Mavromatis K."/>
            <person name="Mikhailova N."/>
            <person name="Huntemann M."/>
            <person name="Pati A."/>
            <person name="Chen A."/>
            <person name="Palaniappan K."/>
            <person name="Land M."/>
            <person name="Hauser L."/>
            <person name="Jeffries C.D."/>
            <person name="Rohde M."/>
            <person name="Spring S."/>
            <person name="Gronow S."/>
            <person name="Detter J.C."/>
            <person name="Bristow J."/>
            <person name="Eisen J.A."/>
            <person name="Markowitz V."/>
            <person name="Hugenholtz P."/>
            <person name="Kyrpides N.C."/>
            <person name="Woyke T."/>
            <person name="Klenk H.P."/>
        </authorList>
    </citation>
    <scope>NUCLEOTIDE SEQUENCE</scope>
    <source>
        <strain evidence="17">ATCC 51460 / DSM 7334 / H1</strain>
    </source>
</reference>
<dbReference type="PANTHER" id="PTHR11644">
    <property type="entry name" value="CYTIDINE DEAMINASE"/>
    <property type="match status" value="1"/>
</dbReference>
<keyword evidence="6 13" id="KW-0479">Metal-binding</keyword>
<dbReference type="InterPro" id="IPR006262">
    <property type="entry name" value="Cyt_deam_tetra"/>
</dbReference>
<dbReference type="RefSeq" id="WP_013968504.1">
    <property type="nucleotide sequence ID" value="NC_015732.1"/>
</dbReference>
<evidence type="ECO:0000313" key="17">
    <source>
        <dbReference type="Proteomes" id="UP000000503"/>
    </source>
</evidence>
<dbReference type="SUPFAM" id="SSF53927">
    <property type="entry name" value="Cytidine deaminase-like"/>
    <property type="match status" value="1"/>
</dbReference>
<protein>
    <recommendedName>
        <fullName evidence="5 14">Cytidine deaminase</fullName>
        <ecNumber evidence="4 14">3.5.4.5</ecNumber>
    </recommendedName>
    <alternativeName>
        <fullName evidence="9 14">Cytidine aminohydrolase</fullName>
    </alternativeName>
</protein>
<dbReference type="InterPro" id="IPR002125">
    <property type="entry name" value="CMP_dCMP_dom"/>
</dbReference>
<dbReference type="KEGG" id="scd:Spica_1044"/>
<dbReference type="Proteomes" id="UP000000503">
    <property type="component" value="Chromosome"/>
</dbReference>
<evidence type="ECO:0000256" key="3">
    <source>
        <dbReference type="ARBA" id="ARBA00006576"/>
    </source>
</evidence>
<feature type="binding site" evidence="13">
    <location>
        <position position="53"/>
    </location>
    <ligand>
        <name>Zn(2+)</name>
        <dbReference type="ChEBI" id="CHEBI:29105"/>
        <note>catalytic</note>
    </ligand>
</feature>
<dbReference type="CDD" id="cd01283">
    <property type="entry name" value="cytidine_deaminase"/>
    <property type="match status" value="1"/>
</dbReference>
<evidence type="ECO:0000256" key="6">
    <source>
        <dbReference type="ARBA" id="ARBA00022723"/>
    </source>
</evidence>
<sequence>MDMEQLFETARKAAEASYSPYSHFKVGAALLCEDGSIFTGTNVENRSFGLTICAERSAVVAAVSAGKRRFVALAIATPDSIDPVGPCGACRQVLSEFMDKDAPVRCGGSNQERLDTTIGALVPFDSLHDLAQK</sequence>
<evidence type="ECO:0000256" key="7">
    <source>
        <dbReference type="ARBA" id="ARBA00022801"/>
    </source>
</evidence>
<evidence type="ECO:0000313" key="16">
    <source>
        <dbReference type="EMBL" id="AEJ19193.1"/>
    </source>
</evidence>
<evidence type="ECO:0000256" key="12">
    <source>
        <dbReference type="PIRSR" id="PIRSR606262-1"/>
    </source>
</evidence>
<keyword evidence="7 14" id="KW-0378">Hydrolase</keyword>
<dbReference type="PANTHER" id="PTHR11644:SF2">
    <property type="entry name" value="CYTIDINE DEAMINASE"/>
    <property type="match status" value="1"/>
</dbReference>
<evidence type="ECO:0000256" key="5">
    <source>
        <dbReference type="ARBA" id="ARBA00018266"/>
    </source>
</evidence>
<evidence type="ECO:0000256" key="10">
    <source>
        <dbReference type="ARBA" id="ARBA00049252"/>
    </source>
</evidence>
<feature type="active site" description="Proton donor" evidence="12">
    <location>
        <position position="55"/>
    </location>
</feature>
<gene>
    <name evidence="16" type="ordered locus">Spica_1044</name>
</gene>
<dbReference type="HOGENOM" id="CLU_097262_0_1_12"/>
<evidence type="ECO:0000256" key="9">
    <source>
        <dbReference type="ARBA" id="ARBA00032005"/>
    </source>
</evidence>
<dbReference type="GO" id="GO:0072527">
    <property type="term" value="P:pyrimidine-containing compound metabolic process"/>
    <property type="evidence" value="ECO:0007669"/>
    <property type="project" value="UniProtKB-ARBA"/>
</dbReference>
<dbReference type="PROSITE" id="PS51747">
    <property type="entry name" value="CYT_DCMP_DEAMINASES_2"/>
    <property type="match status" value="1"/>
</dbReference>
<dbReference type="GO" id="GO:0005829">
    <property type="term" value="C:cytosol"/>
    <property type="evidence" value="ECO:0007669"/>
    <property type="project" value="TreeGrafter"/>
</dbReference>
<comment type="catalytic activity">
    <reaction evidence="10 14">
        <text>2'-deoxycytidine + H2O + H(+) = 2'-deoxyuridine + NH4(+)</text>
        <dbReference type="Rhea" id="RHEA:13433"/>
        <dbReference type="ChEBI" id="CHEBI:15377"/>
        <dbReference type="ChEBI" id="CHEBI:15378"/>
        <dbReference type="ChEBI" id="CHEBI:15698"/>
        <dbReference type="ChEBI" id="CHEBI:16450"/>
        <dbReference type="ChEBI" id="CHEBI:28938"/>
        <dbReference type="EC" id="3.5.4.5"/>
    </reaction>
</comment>
<dbReference type="Pfam" id="PF00383">
    <property type="entry name" value="dCMP_cyt_deam_1"/>
    <property type="match status" value="1"/>
</dbReference>
<evidence type="ECO:0000256" key="8">
    <source>
        <dbReference type="ARBA" id="ARBA00022833"/>
    </source>
</evidence>
<comment type="function">
    <text evidence="2 14">This enzyme scavenges exogenous and endogenous cytidine and 2'-deoxycytidine for UMP synthesis.</text>
</comment>
<proteinExistence type="inferred from homology"/>
<dbReference type="GO" id="GO:0008270">
    <property type="term" value="F:zinc ion binding"/>
    <property type="evidence" value="ECO:0007669"/>
    <property type="project" value="UniProtKB-UniRule"/>
</dbReference>
<dbReference type="InterPro" id="IPR050202">
    <property type="entry name" value="Cyt/Deoxycyt_deaminase"/>
</dbReference>
<evidence type="ECO:0000256" key="1">
    <source>
        <dbReference type="ARBA" id="ARBA00001947"/>
    </source>
</evidence>
<dbReference type="GO" id="GO:0055086">
    <property type="term" value="P:nucleobase-containing small molecule metabolic process"/>
    <property type="evidence" value="ECO:0007669"/>
    <property type="project" value="UniProtKB-ARBA"/>
</dbReference>
<dbReference type="FunFam" id="3.40.140.10:FF:000008">
    <property type="entry name" value="Cytidine deaminase"/>
    <property type="match status" value="1"/>
</dbReference>
<evidence type="ECO:0000256" key="4">
    <source>
        <dbReference type="ARBA" id="ARBA00012783"/>
    </source>
</evidence>
<comment type="similarity">
    <text evidence="3 14">Belongs to the cytidine and deoxycytidylate deaminase family.</text>
</comment>
<comment type="cofactor">
    <cofactor evidence="1 13 14">
        <name>Zn(2+)</name>
        <dbReference type="ChEBI" id="CHEBI:29105"/>
    </cofactor>
</comment>
<comment type="catalytic activity">
    <reaction evidence="11 14">
        <text>cytidine + H2O + H(+) = uridine + NH4(+)</text>
        <dbReference type="Rhea" id="RHEA:16069"/>
        <dbReference type="ChEBI" id="CHEBI:15377"/>
        <dbReference type="ChEBI" id="CHEBI:15378"/>
        <dbReference type="ChEBI" id="CHEBI:16704"/>
        <dbReference type="ChEBI" id="CHEBI:17562"/>
        <dbReference type="ChEBI" id="CHEBI:28938"/>
        <dbReference type="EC" id="3.5.4.5"/>
    </reaction>
</comment>
<dbReference type="GO" id="GO:0004126">
    <property type="term" value="F:cytidine deaminase activity"/>
    <property type="evidence" value="ECO:0007669"/>
    <property type="project" value="UniProtKB-UniRule"/>
</dbReference>
<dbReference type="InterPro" id="IPR016193">
    <property type="entry name" value="Cytidine_deaminase-like"/>
</dbReference>
<dbReference type="EMBL" id="CP002868">
    <property type="protein sequence ID" value="AEJ19193.1"/>
    <property type="molecule type" value="Genomic_DNA"/>
</dbReference>
<feature type="binding site" evidence="13">
    <location>
        <position position="87"/>
    </location>
    <ligand>
        <name>Zn(2+)</name>
        <dbReference type="ChEBI" id="CHEBI:29105"/>
        <note>catalytic</note>
    </ligand>
</feature>
<accession>F8EXG6</accession>
<organism evidence="16 17">
    <name type="scientific">Gracilinema caldarium (strain ATCC 51460 / DSM 7334 / H1)</name>
    <name type="common">Treponema caldarium</name>
    <dbReference type="NCBI Taxonomy" id="744872"/>
    <lineage>
        <taxon>Bacteria</taxon>
        <taxon>Pseudomonadati</taxon>
        <taxon>Spirochaetota</taxon>
        <taxon>Spirochaetia</taxon>
        <taxon>Spirochaetales</taxon>
        <taxon>Breznakiellaceae</taxon>
        <taxon>Gracilinema</taxon>
    </lineage>
</organism>
<dbReference type="PROSITE" id="PS00903">
    <property type="entry name" value="CYT_DCMP_DEAMINASES_1"/>
    <property type="match status" value="1"/>
</dbReference>
<dbReference type="GO" id="GO:0042802">
    <property type="term" value="F:identical protein binding"/>
    <property type="evidence" value="ECO:0007669"/>
    <property type="project" value="UniProtKB-ARBA"/>
</dbReference>
<evidence type="ECO:0000256" key="13">
    <source>
        <dbReference type="PIRSR" id="PIRSR606262-3"/>
    </source>
</evidence>
<evidence type="ECO:0000256" key="14">
    <source>
        <dbReference type="RuleBase" id="RU364006"/>
    </source>
</evidence>
<evidence type="ECO:0000259" key="15">
    <source>
        <dbReference type="PROSITE" id="PS51747"/>
    </source>
</evidence>
<dbReference type="InterPro" id="IPR016192">
    <property type="entry name" value="APOBEC/CMP_deaminase_Zn-bd"/>
</dbReference>
<dbReference type="Gene3D" id="3.40.140.10">
    <property type="entry name" value="Cytidine Deaminase, domain 2"/>
    <property type="match status" value="1"/>
</dbReference>
<evidence type="ECO:0000256" key="2">
    <source>
        <dbReference type="ARBA" id="ARBA00003949"/>
    </source>
</evidence>
<dbReference type="EC" id="3.5.4.5" evidence="4 14"/>
<keyword evidence="8 13" id="KW-0862">Zinc</keyword>
<dbReference type="eggNOG" id="COG0295">
    <property type="taxonomic scope" value="Bacteria"/>
</dbReference>
<keyword evidence="17" id="KW-1185">Reference proteome</keyword>
<name>F8EXG6_GRAC1</name>
<feature type="domain" description="CMP/dCMP-type deaminase" evidence="15">
    <location>
        <begin position="1"/>
        <end position="121"/>
    </location>
</feature>
<dbReference type="AlphaFoldDB" id="F8EXG6"/>
<dbReference type="NCBIfam" id="TIGR01354">
    <property type="entry name" value="cyt_deam_tetra"/>
    <property type="match status" value="1"/>
</dbReference>
<feature type="binding site" evidence="13">
    <location>
        <position position="90"/>
    </location>
    <ligand>
        <name>Zn(2+)</name>
        <dbReference type="ChEBI" id="CHEBI:29105"/>
        <note>catalytic</note>
    </ligand>
</feature>
<evidence type="ECO:0000256" key="11">
    <source>
        <dbReference type="ARBA" id="ARBA00049558"/>
    </source>
</evidence>
<dbReference type="NCBIfam" id="NF004064">
    <property type="entry name" value="PRK05578.1"/>
    <property type="match status" value="1"/>
</dbReference>